<reference evidence="11" key="1">
    <citation type="submission" date="2016-10" db="EMBL/GenBank/DDBJ databases">
        <authorList>
            <person name="de Groot N.N."/>
        </authorList>
    </citation>
    <scope>NUCLEOTIDE SEQUENCE</scope>
</reference>
<feature type="transmembrane region" description="Helical" evidence="9">
    <location>
        <begin position="85"/>
        <end position="105"/>
    </location>
</feature>
<feature type="transmembrane region" description="Helical" evidence="9">
    <location>
        <begin position="59"/>
        <end position="79"/>
    </location>
</feature>
<sequence length="416" mass="48240">MYKIKQYFSTLELIQGLCIAFLGSAFIYLKHWDFSHPLVNTLLGLAFFTFLLKSHSKIWVFTGAFLGLFWFWWIAMSLIHYQMLWAVPLELLLLMILYALALGIIAKIAHKFSLFFELLIKSLGLFSLSFYHPFGFDWFKPELIFIDSYLSSTPLSFAIILLALSLSIWTKKLYPLPLLLFIFFIPPIESSPMNPNIKLIHTQTSVQDKWNEHLHTKQFEAIFKEIDIAIQEQKSLIVFPESIFPIFLNHSYAYMHRLQEKSKEINIVIGGLYADKRIPKNSTYIFTDQKLTIASKVLLVPFGESNPLPDFLSTLVNEIFYDGAVDYGASKDIIDYEIDGITYRNAICFEATSEKLYEKDKEGKHPKQMIVLSNNGWFTPSIEPTLQKLLLQYYHEKYGTVIYHSVNMSETYVIGD</sequence>
<dbReference type="PROSITE" id="PS50263">
    <property type="entry name" value="CN_HYDROLASE"/>
    <property type="match status" value="1"/>
</dbReference>
<gene>
    <name evidence="11" type="ORF">MNB_SV-13-707</name>
</gene>
<dbReference type="InterPro" id="IPR059110">
    <property type="entry name" value="Lnt_campylobact"/>
</dbReference>
<keyword evidence="7 9" id="KW-0472">Membrane</keyword>
<keyword evidence="6 9" id="KW-1133">Transmembrane helix</keyword>
<dbReference type="GO" id="GO:0005886">
    <property type="term" value="C:plasma membrane"/>
    <property type="evidence" value="ECO:0007669"/>
    <property type="project" value="UniProtKB-SubCell"/>
</dbReference>
<dbReference type="SUPFAM" id="SSF56317">
    <property type="entry name" value="Carbon-nitrogen hydrolase"/>
    <property type="match status" value="1"/>
</dbReference>
<dbReference type="PANTHER" id="PTHR38686:SF1">
    <property type="entry name" value="APOLIPOPROTEIN N-ACYLTRANSFERASE"/>
    <property type="match status" value="1"/>
</dbReference>
<evidence type="ECO:0000256" key="3">
    <source>
        <dbReference type="ARBA" id="ARBA00022519"/>
    </source>
</evidence>
<dbReference type="InterPro" id="IPR003010">
    <property type="entry name" value="C-N_Hydrolase"/>
</dbReference>
<feature type="transmembrane region" description="Helical" evidence="9">
    <location>
        <begin position="7"/>
        <end position="28"/>
    </location>
</feature>
<dbReference type="InterPro" id="IPR004563">
    <property type="entry name" value="Apolipo_AcylTrfase"/>
</dbReference>
<keyword evidence="2" id="KW-1003">Cell membrane</keyword>
<dbReference type="NCBIfam" id="TIGR00546">
    <property type="entry name" value="lnt"/>
    <property type="match status" value="1"/>
</dbReference>
<evidence type="ECO:0000256" key="7">
    <source>
        <dbReference type="ARBA" id="ARBA00023136"/>
    </source>
</evidence>
<keyword evidence="4 11" id="KW-0808">Transferase</keyword>
<accession>A0A1W1CSY1</accession>
<evidence type="ECO:0000256" key="2">
    <source>
        <dbReference type="ARBA" id="ARBA00022475"/>
    </source>
</evidence>
<dbReference type="InterPro" id="IPR059109">
    <property type="entry name" value="Lnt_membrane_dom"/>
</dbReference>
<dbReference type="NCBIfam" id="NF008934">
    <property type="entry name" value="PRK12291.1"/>
    <property type="match status" value="1"/>
</dbReference>
<protein>
    <submittedName>
        <fullName evidence="11">Apolipoprotein N-acyltransferase</fullName>
        <ecNumber evidence="11">2.3.1.-</ecNumber>
    </submittedName>
</protein>
<dbReference type="GO" id="GO:0016410">
    <property type="term" value="F:N-acyltransferase activity"/>
    <property type="evidence" value="ECO:0007669"/>
    <property type="project" value="InterPro"/>
</dbReference>
<dbReference type="EC" id="2.3.1.-" evidence="11"/>
<evidence type="ECO:0000256" key="1">
    <source>
        <dbReference type="ARBA" id="ARBA00004651"/>
    </source>
</evidence>
<dbReference type="GO" id="GO:0042158">
    <property type="term" value="P:lipoprotein biosynthetic process"/>
    <property type="evidence" value="ECO:0007669"/>
    <property type="project" value="InterPro"/>
</dbReference>
<evidence type="ECO:0000256" key="6">
    <source>
        <dbReference type="ARBA" id="ARBA00022989"/>
    </source>
</evidence>
<keyword evidence="3" id="KW-0997">Cell inner membrane</keyword>
<feature type="transmembrane region" description="Helical" evidence="9">
    <location>
        <begin position="143"/>
        <end position="166"/>
    </location>
</feature>
<keyword evidence="8 11" id="KW-0012">Acyltransferase</keyword>
<evidence type="ECO:0000256" key="4">
    <source>
        <dbReference type="ARBA" id="ARBA00022679"/>
    </source>
</evidence>
<dbReference type="AlphaFoldDB" id="A0A1W1CSY1"/>
<dbReference type="PANTHER" id="PTHR38686">
    <property type="entry name" value="APOLIPOPROTEIN N-ACYLTRANSFERASE"/>
    <property type="match status" value="1"/>
</dbReference>
<dbReference type="Gene3D" id="3.60.110.10">
    <property type="entry name" value="Carbon-nitrogen hydrolase"/>
    <property type="match status" value="1"/>
</dbReference>
<evidence type="ECO:0000256" key="8">
    <source>
        <dbReference type="ARBA" id="ARBA00023315"/>
    </source>
</evidence>
<dbReference type="Pfam" id="PF26365">
    <property type="entry name" value="ApoNAT_membrane"/>
    <property type="match status" value="1"/>
</dbReference>
<keyword evidence="5 9" id="KW-0812">Transmembrane</keyword>
<dbReference type="InterPro" id="IPR036526">
    <property type="entry name" value="C-N_Hydrolase_sf"/>
</dbReference>
<organism evidence="11">
    <name type="scientific">hydrothermal vent metagenome</name>
    <dbReference type="NCBI Taxonomy" id="652676"/>
    <lineage>
        <taxon>unclassified sequences</taxon>
        <taxon>metagenomes</taxon>
        <taxon>ecological metagenomes</taxon>
    </lineage>
</organism>
<evidence type="ECO:0000313" key="11">
    <source>
        <dbReference type="EMBL" id="SFV68884.1"/>
    </source>
</evidence>
<feature type="transmembrane region" description="Helical" evidence="9">
    <location>
        <begin position="173"/>
        <end position="188"/>
    </location>
</feature>
<name>A0A1W1CSY1_9ZZZZ</name>
<keyword evidence="11" id="KW-0449">Lipoprotein</keyword>
<evidence type="ECO:0000256" key="5">
    <source>
        <dbReference type="ARBA" id="ARBA00022692"/>
    </source>
</evidence>
<evidence type="ECO:0000259" key="10">
    <source>
        <dbReference type="PROSITE" id="PS50263"/>
    </source>
</evidence>
<evidence type="ECO:0000256" key="9">
    <source>
        <dbReference type="SAM" id="Phobius"/>
    </source>
</evidence>
<comment type="subcellular location">
    <subcellularLocation>
        <location evidence="1">Cell membrane</location>
        <topology evidence="1">Multi-pass membrane protein</topology>
    </subcellularLocation>
</comment>
<feature type="domain" description="CN hydrolase" evidence="10">
    <location>
        <begin position="200"/>
        <end position="416"/>
    </location>
</feature>
<feature type="transmembrane region" description="Helical" evidence="9">
    <location>
        <begin position="112"/>
        <end position="131"/>
    </location>
</feature>
<dbReference type="EMBL" id="FPHM01000125">
    <property type="protein sequence ID" value="SFV68884.1"/>
    <property type="molecule type" value="Genomic_DNA"/>
</dbReference>
<feature type="transmembrane region" description="Helical" evidence="9">
    <location>
        <begin position="34"/>
        <end position="52"/>
    </location>
</feature>
<proteinExistence type="predicted"/>